<dbReference type="EMBL" id="BMGY01000034">
    <property type="protein sequence ID" value="GGH88664.1"/>
    <property type="molecule type" value="Genomic_DNA"/>
</dbReference>
<evidence type="ECO:0000313" key="2">
    <source>
        <dbReference type="Proteomes" id="UP000637774"/>
    </source>
</evidence>
<protein>
    <recommendedName>
        <fullName evidence="3">Lipocalin-like domain-containing protein</fullName>
    </recommendedName>
</protein>
<dbReference type="RefSeq" id="WP_188562954.1">
    <property type="nucleotide sequence ID" value="NZ_BMGY01000034.1"/>
</dbReference>
<comment type="caution">
    <text evidence="1">The sequence shown here is derived from an EMBL/GenBank/DDBJ whole genome shotgun (WGS) entry which is preliminary data.</text>
</comment>
<organism evidence="1 2">
    <name type="scientific">Hymenobacter frigidus</name>
    <dbReference type="NCBI Taxonomy" id="1524095"/>
    <lineage>
        <taxon>Bacteria</taxon>
        <taxon>Pseudomonadati</taxon>
        <taxon>Bacteroidota</taxon>
        <taxon>Cytophagia</taxon>
        <taxon>Cytophagales</taxon>
        <taxon>Hymenobacteraceae</taxon>
        <taxon>Hymenobacter</taxon>
    </lineage>
</organism>
<dbReference type="PROSITE" id="PS51257">
    <property type="entry name" value="PROKAR_LIPOPROTEIN"/>
    <property type="match status" value="1"/>
</dbReference>
<reference evidence="2" key="1">
    <citation type="journal article" date="2019" name="Int. J. Syst. Evol. Microbiol.">
        <title>The Global Catalogue of Microorganisms (GCM) 10K type strain sequencing project: providing services to taxonomists for standard genome sequencing and annotation.</title>
        <authorList>
            <consortium name="The Broad Institute Genomics Platform"/>
            <consortium name="The Broad Institute Genome Sequencing Center for Infectious Disease"/>
            <person name="Wu L."/>
            <person name="Ma J."/>
        </authorList>
    </citation>
    <scope>NUCLEOTIDE SEQUENCE [LARGE SCALE GENOMIC DNA]</scope>
    <source>
        <strain evidence="2">CGMCC 1.14966</strain>
    </source>
</reference>
<evidence type="ECO:0000313" key="1">
    <source>
        <dbReference type="EMBL" id="GGH88664.1"/>
    </source>
</evidence>
<gene>
    <name evidence="1" type="ORF">GCM10011495_30450</name>
</gene>
<accession>A0ABQ2ADL4</accession>
<sequence>MYRLLRLLLLVISGFTTVGLSACQKELPAPELTTASLLEGRWELIQTSGGIAGRTMPADSTQKKEIMFEPNGQVQFLLNGAAATSTTFTLTQALAHNTNRTETFVAYGAPATTLRQYLAEVSTTTLVISDDNPDGFSATYQRVPFDRCGTR</sequence>
<dbReference type="Proteomes" id="UP000637774">
    <property type="component" value="Unassembled WGS sequence"/>
</dbReference>
<proteinExistence type="predicted"/>
<name>A0ABQ2ADL4_9BACT</name>
<evidence type="ECO:0008006" key="3">
    <source>
        <dbReference type="Google" id="ProtNLM"/>
    </source>
</evidence>
<keyword evidence="2" id="KW-1185">Reference proteome</keyword>